<evidence type="ECO:0000259" key="1">
    <source>
        <dbReference type="Pfam" id="PF00673"/>
    </source>
</evidence>
<name>A0A0G4N052_VERLO</name>
<proteinExistence type="predicted"/>
<dbReference type="Proteomes" id="UP000045706">
    <property type="component" value="Unassembled WGS sequence"/>
</dbReference>
<dbReference type="Pfam" id="PF00673">
    <property type="entry name" value="Ribosomal_L5_C"/>
    <property type="match status" value="1"/>
</dbReference>
<dbReference type="InterPro" id="IPR031309">
    <property type="entry name" value="Ribosomal_uL5_C"/>
</dbReference>
<dbReference type="EMBL" id="CVQI01031831">
    <property type="protein sequence ID" value="CRK39828.1"/>
    <property type="molecule type" value="Genomic_DNA"/>
</dbReference>
<accession>A0A0G4N052</accession>
<sequence>MAWFPELGVNYDMYPARLLPGCRIFIHTTATSDRHARLLFQALGFPFYGKVKDF</sequence>
<dbReference type="InterPro" id="IPR022803">
    <property type="entry name" value="Ribosomal_uL5_dom_sf"/>
</dbReference>
<dbReference type="SUPFAM" id="SSF55282">
    <property type="entry name" value="RL5-like"/>
    <property type="match status" value="1"/>
</dbReference>
<organism evidence="2 3">
    <name type="scientific">Verticillium longisporum</name>
    <name type="common">Verticillium dahliae var. longisporum</name>
    <dbReference type="NCBI Taxonomy" id="100787"/>
    <lineage>
        <taxon>Eukaryota</taxon>
        <taxon>Fungi</taxon>
        <taxon>Dikarya</taxon>
        <taxon>Ascomycota</taxon>
        <taxon>Pezizomycotina</taxon>
        <taxon>Sordariomycetes</taxon>
        <taxon>Hypocreomycetidae</taxon>
        <taxon>Glomerellales</taxon>
        <taxon>Plectosphaerellaceae</taxon>
        <taxon>Verticillium</taxon>
    </lineage>
</organism>
<dbReference type="AlphaFoldDB" id="A0A0G4N052"/>
<feature type="domain" description="Large ribosomal subunit protein uL5 C-terminal" evidence="1">
    <location>
        <begin position="3"/>
        <end position="47"/>
    </location>
</feature>
<gene>
    <name evidence="2" type="ORF">BN1723_015574</name>
</gene>
<evidence type="ECO:0000313" key="2">
    <source>
        <dbReference type="EMBL" id="CRK39828.1"/>
    </source>
</evidence>
<evidence type="ECO:0000313" key="3">
    <source>
        <dbReference type="Proteomes" id="UP000045706"/>
    </source>
</evidence>
<reference evidence="3" key="1">
    <citation type="submission" date="2015-05" db="EMBL/GenBank/DDBJ databases">
        <authorList>
            <person name="Fogelqvist Johan"/>
        </authorList>
    </citation>
    <scope>NUCLEOTIDE SEQUENCE [LARGE SCALE GENOMIC DNA]</scope>
</reference>
<protein>
    <recommendedName>
        <fullName evidence="1">Large ribosomal subunit protein uL5 C-terminal domain-containing protein</fullName>
    </recommendedName>
</protein>
<dbReference type="Gene3D" id="3.30.1440.10">
    <property type="match status" value="1"/>
</dbReference>